<dbReference type="GeneID" id="54475632"/>
<sequence length="129" mass="13714">MSNATDKALLADLKQDEINAKASNESQATKEHLAGAQGKLASAIAQSSGATDLNAGQRNVSREVDASGGTVDRDQLQGALERRAKEEISGQEMHLEKGSEAARLQSAAEQYSLAREGRQAQGESYLDKK</sequence>
<name>A0A6A6PH92_9PEZI</name>
<evidence type="ECO:0008006" key="4">
    <source>
        <dbReference type="Google" id="ProtNLM"/>
    </source>
</evidence>
<dbReference type="AlphaFoldDB" id="A0A6A6PH92"/>
<feature type="compositionally biased region" description="Polar residues" evidence="1">
    <location>
        <begin position="48"/>
        <end position="59"/>
    </location>
</feature>
<dbReference type="Proteomes" id="UP000799767">
    <property type="component" value="Unassembled WGS sequence"/>
</dbReference>
<keyword evidence="3" id="KW-1185">Reference proteome</keyword>
<reference evidence="2" key="1">
    <citation type="journal article" date="2020" name="Stud. Mycol.">
        <title>101 Dothideomycetes genomes: a test case for predicting lifestyles and emergence of pathogens.</title>
        <authorList>
            <person name="Haridas S."/>
            <person name="Albert R."/>
            <person name="Binder M."/>
            <person name="Bloem J."/>
            <person name="Labutti K."/>
            <person name="Salamov A."/>
            <person name="Andreopoulos B."/>
            <person name="Baker S."/>
            <person name="Barry K."/>
            <person name="Bills G."/>
            <person name="Bluhm B."/>
            <person name="Cannon C."/>
            <person name="Castanera R."/>
            <person name="Culley D."/>
            <person name="Daum C."/>
            <person name="Ezra D."/>
            <person name="Gonzalez J."/>
            <person name="Henrissat B."/>
            <person name="Kuo A."/>
            <person name="Liang C."/>
            <person name="Lipzen A."/>
            <person name="Lutzoni F."/>
            <person name="Magnuson J."/>
            <person name="Mondo S."/>
            <person name="Nolan M."/>
            <person name="Ohm R."/>
            <person name="Pangilinan J."/>
            <person name="Park H.-J."/>
            <person name="Ramirez L."/>
            <person name="Alfaro M."/>
            <person name="Sun H."/>
            <person name="Tritt A."/>
            <person name="Yoshinaga Y."/>
            <person name="Zwiers L.-H."/>
            <person name="Turgeon B."/>
            <person name="Goodwin S."/>
            <person name="Spatafora J."/>
            <person name="Crous P."/>
            <person name="Grigoriev I."/>
        </authorList>
    </citation>
    <scope>NUCLEOTIDE SEQUENCE</scope>
    <source>
        <strain evidence="2">CBS 113389</strain>
    </source>
</reference>
<feature type="region of interest" description="Disordered" evidence="1">
    <location>
        <begin position="48"/>
        <end position="129"/>
    </location>
</feature>
<protein>
    <recommendedName>
        <fullName evidence="4">SMP domain-containing protein</fullName>
    </recommendedName>
</protein>
<feature type="compositionally biased region" description="Basic and acidic residues" evidence="1">
    <location>
        <begin position="60"/>
        <end position="100"/>
    </location>
</feature>
<dbReference type="OrthoDB" id="5389267at2759"/>
<proteinExistence type="predicted"/>
<gene>
    <name evidence="2" type="ORF">BDY17DRAFT_303750</name>
</gene>
<organism evidence="2 3">
    <name type="scientific">Neohortaea acidophila</name>
    <dbReference type="NCBI Taxonomy" id="245834"/>
    <lineage>
        <taxon>Eukaryota</taxon>
        <taxon>Fungi</taxon>
        <taxon>Dikarya</taxon>
        <taxon>Ascomycota</taxon>
        <taxon>Pezizomycotina</taxon>
        <taxon>Dothideomycetes</taxon>
        <taxon>Dothideomycetidae</taxon>
        <taxon>Mycosphaerellales</taxon>
        <taxon>Teratosphaeriaceae</taxon>
        <taxon>Neohortaea</taxon>
    </lineage>
</organism>
<evidence type="ECO:0000313" key="3">
    <source>
        <dbReference type="Proteomes" id="UP000799767"/>
    </source>
</evidence>
<dbReference type="EMBL" id="MU001641">
    <property type="protein sequence ID" value="KAF2479372.1"/>
    <property type="molecule type" value="Genomic_DNA"/>
</dbReference>
<accession>A0A6A6PH92</accession>
<evidence type="ECO:0000313" key="2">
    <source>
        <dbReference type="EMBL" id="KAF2479372.1"/>
    </source>
</evidence>
<dbReference type="RefSeq" id="XP_033585942.1">
    <property type="nucleotide sequence ID" value="XM_033734630.1"/>
</dbReference>
<evidence type="ECO:0000256" key="1">
    <source>
        <dbReference type="SAM" id="MobiDB-lite"/>
    </source>
</evidence>